<dbReference type="Pfam" id="PF00936">
    <property type="entry name" value="BMC"/>
    <property type="match status" value="2"/>
</dbReference>
<dbReference type="InterPro" id="IPR000249">
    <property type="entry name" value="BMC_dom"/>
</dbReference>
<name>A0ABU3NV43_9FIRM</name>
<dbReference type="CDD" id="cd07053">
    <property type="entry name" value="BMC_PduT_repeat1"/>
    <property type="match status" value="1"/>
</dbReference>
<comment type="caution">
    <text evidence="5">The sequence shown here is derived from an EMBL/GenBank/DDBJ whole genome shotgun (WGS) entry which is preliminary data.</text>
</comment>
<proteinExistence type="inferred from homology"/>
<accession>A0ABU3NV43</accession>
<dbReference type="PANTHER" id="PTHR33941:SF11">
    <property type="entry name" value="BACTERIAL MICROCOMPARTMENT SHELL PROTEIN PDUJ"/>
    <property type="match status" value="1"/>
</dbReference>
<comment type="similarity">
    <text evidence="3">Belongs to the bacterial microcompartments protein family.</text>
</comment>
<dbReference type="InterPro" id="IPR044872">
    <property type="entry name" value="CcmK/CsoS1_BMC"/>
</dbReference>
<dbReference type="EMBL" id="JAUOZS010000001">
    <property type="protein sequence ID" value="MDT8899691.1"/>
    <property type="molecule type" value="Genomic_DNA"/>
</dbReference>
<evidence type="ECO:0000259" key="4">
    <source>
        <dbReference type="PROSITE" id="PS51930"/>
    </source>
</evidence>
<organism evidence="5 6">
    <name type="scientific">Anaeroselena agilis</name>
    <dbReference type="NCBI Taxonomy" id="3063788"/>
    <lineage>
        <taxon>Bacteria</taxon>
        <taxon>Bacillati</taxon>
        <taxon>Bacillota</taxon>
        <taxon>Negativicutes</taxon>
        <taxon>Acetonemataceae</taxon>
        <taxon>Anaeroselena</taxon>
    </lineage>
</organism>
<dbReference type="Proteomes" id="UP001254848">
    <property type="component" value="Unassembled WGS sequence"/>
</dbReference>
<keyword evidence="6" id="KW-1185">Reference proteome</keyword>
<dbReference type="InterPro" id="IPR037233">
    <property type="entry name" value="CcmK-like_sf"/>
</dbReference>
<dbReference type="PROSITE" id="PS51930">
    <property type="entry name" value="BMC_2"/>
    <property type="match status" value="2"/>
</dbReference>
<feature type="domain" description="BMC" evidence="4">
    <location>
        <begin position="4"/>
        <end position="86"/>
    </location>
</feature>
<comment type="subcellular location">
    <subcellularLocation>
        <location evidence="1">Bacterial microcompartment</location>
    </subcellularLocation>
</comment>
<sequence>MKAAIGLLEVKNVTRGIQVADTMLKAANVELVLAQPFCPGKFIVMVSGDVGAVQSAVRAGKGLSLDCVVDEFVLPNIHPSIFPALSGCTEIKELRALGMIESFSVASGITAADAAVKAAPVELIEIRLARGMGGKAVVLFTGDVGAVNAAIRAGTQAIADSGFLVDQTVIAAPHSGLHGVLF</sequence>
<dbReference type="CDD" id="cd07054">
    <property type="entry name" value="BMC_PduT_repeat2"/>
    <property type="match status" value="1"/>
</dbReference>
<reference evidence="5 6" key="1">
    <citation type="submission" date="2023-07" db="EMBL/GenBank/DDBJ databases">
        <title>The novel representative of Negativicutes class, Anaeroselena agilis gen. nov. sp. nov.</title>
        <authorList>
            <person name="Prokofeva M.I."/>
            <person name="Elcheninov A.G."/>
            <person name="Klyukina A."/>
            <person name="Kublanov I.V."/>
            <person name="Frolov E.N."/>
            <person name="Podosokorskaya O.A."/>
        </authorList>
    </citation>
    <scope>NUCLEOTIDE SEQUENCE [LARGE SCALE GENOMIC DNA]</scope>
    <source>
        <strain evidence="5 6">4137-cl</strain>
    </source>
</reference>
<dbReference type="SMART" id="SM00877">
    <property type="entry name" value="BMC"/>
    <property type="match status" value="2"/>
</dbReference>
<evidence type="ECO:0000313" key="6">
    <source>
        <dbReference type="Proteomes" id="UP001254848"/>
    </source>
</evidence>
<protein>
    <submittedName>
        <fullName evidence="5">BMC domain-containing protein</fullName>
    </submittedName>
</protein>
<keyword evidence="2" id="KW-1283">Bacterial microcompartment</keyword>
<dbReference type="PIRSF" id="PIRSF034834">
    <property type="entry name" value="PduT"/>
    <property type="match status" value="1"/>
</dbReference>
<evidence type="ECO:0000256" key="1">
    <source>
        <dbReference type="ARBA" id="ARBA00024322"/>
    </source>
</evidence>
<evidence type="ECO:0000256" key="3">
    <source>
        <dbReference type="PROSITE-ProRule" id="PRU01278"/>
    </source>
</evidence>
<dbReference type="InterPro" id="IPR050575">
    <property type="entry name" value="BMC_shell"/>
</dbReference>
<feature type="domain" description="BMC" evidence="4">
    <location>
        <begin position="96"/>
        <end position="182"/>
    </location>
</feature>
<evidence type="ECO:0000256" key="2">
    <source>
        <dbReference type="ARBA" id="ARBA00024446"/>
    </source>
</evidence>
<dbReference type="InterPro" id="IPR011238">
    <property type="entry name" value="Micro_shell_prot_PduT"/>
</dbReference>
<evidence type="ECO:0000313" key="5">
    <source>
        <dbReference type="EMBL" id="MDT8899691.1"/>
    </source>
</evidence>
<dbReference type="RefSeq" id="WP_413778259.1">
    <property type="nucleotide sequence ID" value="NZ_JAUOZS010000001.1"/>
</dbReference>
<gene>
    <name evidence="5" type="ORF">Q4T40_00325</name>
</gene>
<dbReference type="Gene3D" id="3.30.70.1710">
    <property type="match status" value="2"/>
</dbReference>
<dbReference type="SUPFAM" id="SSF143414">
    <property type="entry name" value="CcmK-like"/>
    <property type="match status" value="2"/>
</dbReference>
<dbReference type="PANTHER" id="PTHR33941">
    <property type="entry name" value="PROPANEDIOL UTILIZATION PROTEIN PDUA"/>
    <property type="match status" value="1"/>
</dbReference>